<dbReference type="Proteomes" id="UP000284395">
    <property type="component" value="Unassembled WGS sequence"/>
</dbReference>
<organism evidence="1 2">
    <name type="scientific">Altericroceibacterium spongiae</name>
    <dbReference type="NCBI Taxonomy" id="2320269"/>
    <lineage>
        <taxon>Bacteria</taxon>
        <taxon>Pseudomonadati</taxon>
        <taxon>Pseudomonadota</taxon>
        <taxon>Alphaproteobacteria</taxon>
        <taxon>Sphingomonadales</taxon>
        <taxon>Erythrobacteraceae</taxon>
        <taxon>Altericroceibacterium</taxon>
    </lineage>
</organism>
<keyword evidence="2" id="KW-1185">Reference proteome</keyword>
<reference evidence="1 2" key="1">
    <citation type="submission" date="2018-09" db="EMBL/GenBank/DDBJ databases">
        <title>Altererythrobacter spongiae sp. nov., isolated from a marine sponge.</title>
        <authorList>
            <person name="Zhuang L."/>
            <person name="Luo L."/>
        </authorList>
    </citation>
    <scope>NUCLEOTIDE SEQUENCE [LARGE SCALE GENOMIC DNA]</scope>
    <source>
        <strain evidence="1 2">HN-Y73</strain>
    </source>
</reference>
<dbReference type="AlphaFoldDB" id="A0A420EQN9"/>
<name>A0A420EQN9_9SPHN</name>
<evidence type="ECO:0000313" key="2">
    <source>
        <dbReference type="Proteomes" id="UP000284395"/>
    </source>
</evidence>
<proteinExistence type="predicted"/>
<sequence>MDYDALGPNSNSIINTILNAFGLNLRDYLPYEDNSTTDYRSPSEFPGHMDIVDAYGNNTYTAYAYHGQTTHFYKQGGVDALFLEYNSPSNHGIIEFHDEYASVGSTTVYAYDINFADVTVSRLSDFNYSLSASGVGGFFSFHGSDPSHLGIQFGDIHYLRGGAGADEFYSPELYSSYPILIEALEGNDYVKLGTATETVKAVYFRELQDVFAFDEAQGELFDPSEDDDIPF</sequence>
<protein>
    <submittedName>
        <fullName evidence="1">Uncharacterized protein</fullName>
    </submittedName>
</protein>
<dbReference type="RefSeq" id="WP_120322895.1">
    <property type="nucleotide sequence ID" value="NZ_RAPF01000001.1"/>
</dbReference>
<dbReference type="OrthoDB" id="7749175at2"/>
<accession>A0A420EQN9</accession>
<dbReference type="EMBL" id="RAPF01000001">
    <property type="protein sequence ID" value="RKF22992.1"/>
    <property type="molecule type" value="Genomic_DNA"/>
</dbReference>
<comment type="caution">
    <text evidence="1">The sequence shown here is derived from an EMBL/GenBank/DDBJ whole genome shotgun (WGS) entry which is preliminary data.</text>
</comment>
<evidence type="ECO:0000313" key="1">
    <source>
        <dbReference type="EMBL" id="RKF22992.1"/>
    </source>
</evidence>
<gene>
    <name evidence="1" type="ORF">D6851_00270</name>
</gene>